<organism evidence="1 2">
    <name type="scientific">Escherichia phage EcS1</name>
    <dbReference type="NCBI Taxonomy" id="2083276"/>
    <lineage>
        <taxon>Viruses</taxon>
        <taxon>Duplodnaviria</taxon>
        <taxon>Heunggongvirae</taxon>
        <taxon>Uroviricota</taxon>
        <taxon>Caudoviricetes</taxon>
        <taxon>Pantevenvirales</taxon>
        <taxon>Straboviridae</taxon>
        <taxon>Tevenvirinae</taxon>
        <taxon>Kagamiyamavirus</taxon>
        <taxon>Kagamiyamavirus ecs1</taxon>
    </lineage>
</organism>
<dbReference type="EMBL" id="LC371242">
    <property type="protein sequence ID" value="BBC78103.1"/>
    <property type="molecule type" value="Genomic_DNA"/>
</dbReference>
<reference evidence="1 2" key="1">
    <citation type="submission" date="2018-02" db="EMBL/GenBank/DDBJ databases">
        <title>Full genome sequencing of a novel polyvalent bacteriophage as one of T4-Family member.</title>
        <authorList>
            <person name="Kawasaki T."/>
            <person name="Saad A.M."/>
            <person name="Yamada T."/>
        </authorList>
    </citation>
    <scope>NUCLEOTIDE SEQUENCE [LARGE SCALE GENOMIC DNA]</scope>
    <source>
        <strain evidence="1 2">EcS1</strain>
    </source>
</reference>
<keyword evidence="2" id="KW-1185">Reference proteome</keyword>
<evidence type="ECO:0000313" key="1">
    <source>
        <dbReference type="EMBL" id="BBC78103.1"/>
    </source>
</evidence>
<proteinExistence type="predicted"/>
<dbReference type="GeneID" id="65108242"/>
<dbReference type="Proteomes" id="UP000250157">
    <property type="component" value="Segment"/>
</dbReference>
<dbReference type="RefSeq" id="YP_010090750.1">
    <property type="nucleotide sequence ID" value="NC_055721.1"/>
</dbReference>
<dbReference type="KEGG" id="vg:65108242"/>
<evidence type="ECO:0000313" key="2">
    <source>
        <dbReference type="Proteomes" id="UP000250157"/>
    </source>
</evidence>
<name>A0A2Z5ZCQ0_9CAUD</name>
<protein>
    <submittedName>
        <fullName evidence="1">Uncharacterized protein</fullName>
    </submittedName>
</protein>
<accession>A0A2Z5ZCQ0</accession>
<sequence length="61" mass="7027">MVQVVIAKSDFINRDGIVYSKEALKKAAENYHRTEKGKRVITEIIVKSAEDVDFFDERPDL</sequence>